<comment type="caution">
    <text evidence="9">The sequence shown here is derived from an EMBL/GenBank/DDBJ whole genome shotgun (WGS) entry which is preliminary data.</text>
</comment>
<evidence type="ECO:0000313" key="10">
    <source>
        <dbReference type="Proteomes" id="UP001175001"/>
    </source>
</evidence>
<feature type="compositionally biased region" description="Basic and acidic residues" evidence="6">
    <location>
        <begin position="327"/>
        <end position="343"/>
    </location>
</feature>
<feature type="domain" description="Rhodopsin" evidence="8">
    <location>
        <begin position="13"/>
        <end position="223"/>
    </location>
</feature>
<feature type="transmembrane region" description="Helical" evidence="7">
    <location>
        <begin position="126"/>
        <end position="147"/>
    </location>
</feature>
<feature type="transmembrane region" description="Helical" evidence="7">
    <location>
        <begin position="200"/>
        <end position="223"/>
    </location>
</feature>
<evidence type="ECO:0000256" key="5">
    <source>
        <dbReference type="ARBA" id="ARBA00038359"/>
    </source>
</evidence>
<evidence type="ECO:0000256" key="1">
    <source>
        <dbReference type="ARBA" id="ARBA00004141"/>
    </source>
</evidence>
<keyword evidence="2 7" id="KW-0812">Transmembrane</keyword>
<name>A0AA39TJB8_9PEZI</name>
<dbReference type="AlphaFoldDB" id="A0AA39TJB8"/>
<evidence type="ECO:0000256" key="3">
    <source>
        <dbReference type="ARBA" id="ARBA00022989"/>
    </source>
</evidence>
<keyword evidence="4 7" id="KW-0472">Membrane</keyword>
<feature type="compositionally biased region" description="Polar residues" evidence="6">
    <location>
        <begin position="344"/>
        <end position="361"/>
    </location>
</feature>
<proteinExistence type="inferred from homology"/>
<comment type="similarity">
    <text evidence="5">Belongs to the SAT4 family.</text>
</comment>
<sequence>QTPIELTFKLQGFYHYGVDRHAWEVTIAQAVNVRIVTWAIACGYMLITSLVKISILMFYRRLSEGSVTMSWIYIVRGFIVFVVLYCIVFTLMLFVDCRPLNSFWNKMDPVWAATHDHVCFNEGADFIASAVVSVVTDAAVCILPLLVVRRLRMPRKQKWALSALFGVGFFLCFCGIMRVAYMYEIYYATYDTTWEASYVWSWTLAETHFAIICASAPALKLFFGRLLQGSTAQPDSYPSRQRHEYNNFGSEELGGAGSGKNTEDDGSGDGEAIYMADMLAFKVAKARAEKESKELPLFETVVERSGSASPVSITLTQGAGLSAGNDVSRRLSESDAHVMEEQSAKSISRSRGSTDSILGRR</sequence>
<evidence type="ECO:0000313" key="9">
    <source>
        <dbReference type="EMBL" id="KAK0609229.1"/>
    </source>
</evidence>
<evidence type="ECO:0000256" key="2">
    <source>
        <dbReference type="ARBA" id="ARBA00022692"/>
    </source>
</evidence>
<reference evidence="9" key="1">
    <citation type="submission" date="2023-06" db="EMBL/GenBank/DDBJ databases">
        <title>Multi-omics analyses reveal the molecular pathogenesis toolkit of Lasiodiplodia hormozganensis, a cross-kingdom pathogen.</title>
        <authorList>
            <person name="Felix C."/>
            <person name="Meneses R."/>
            <person name="Goncalves M.F.M."/>
            <person name="Tilleman L."/>
            <person name="Duarte A.S."/>
            <person name="Jorrin-Novo J.V."/>
            <person name="Van De Peer Y."/>
            <person name="Deforce D."/>
            <person name="Van Nieuwerburgh F."/>
            <person name="Esteves A.C."/>
            <person name="Alves A."/>
        </authorList>
    </citation>
    <scope>NUCLEOTIDE SEQUENCE</scope>
    <source>
        <strain evidence="9">CBS 339.90</strain>
    </source>
</reference>
<evidence type="ECO:0000256" key="6">
    <source>
        <dbReference type="SAM" id="MobiDB-lite"/>
    </source>
</evidence>
<evidence type="ECO:0000256" key="7">
    <source>
        <dbReference type="SAM" id="Phobius"/>
    </source>
</evidence>
<dbReference type="Proteomes" id="UP001175001">
    <property type="component" value="Unassembled WGS sequence"/>
</dbReference>
<dbReference type="PANTHER" id="PTHR33048:SF129">
    <property type="entry name" value="INTEGRAL MEMBRANE PROTEIN-RELATED"/>
    <property type="match status" value="1"/>
</dbReference>
<gene>
    <name evidence="9" type="ORF">DIS24_g12383</name>
</gene>
<feature type="non-terminal residue" evidence="9">
    <location>
        <position position="1"/>
    </location>
</feature>
<accession>A0AA39TJB8</accession>
<dbReference type="InterPro" id="IPR049326">
    <property type="entry name" value="Rhodopsin_dom_fungi"/>
</dbReference>
<keyword evidence="3 7" id="KW-1133">Transmembrane helix</keyword>
<dbReference type="InterPro" id="IPR052337">
    <property type="entry name" value="SAT4-like"/>
</dbReference>
<dbReference type="EMBL" id="JAUJDW010000262">
    <property type="protein sequence ID" value="KAK0609229.1"/>
    <property type="molecule type" value="Genomic_DNA"/>
</dbReference>
<evidence type="ECO:0000256" key="4">
    <source>
        <dbReference type="ARBA" id="ARBA00023136"/>
    </source>
</evidence>
<protein>
    <recommendedName>
        <fullName evidence="8">Rhodopsin domain-containing protein</fullName>
    </recommendedName>
</protein>
<feature type="region of interest" description="Disordered" evidence="6">
    <location>
        <begin position="317"/>
        <end position="361"/>
    </location>
</feature>
<evidence type="ECO:0000259" key="8">
    <source>
        <dbReference type="Pfam" id="PF20684"/>
    </source>
</evidence>
<dbReference type="GO" id="GO:0016020">
    <property type="term" value="C:membrane"/>
    <property type="evidence" value="ECO:0007669"/>
    <property type="project" value="UniProtKB-SubCell"/>
</dbReference>
<organism evidence="9 10">
    <name type="scientific">Lasiodiplodia hormozganensis</name>
    <dbReference type="NCBI Taxonomy" id="869390"/>
    <lineage>
        <taxon>Eukaryota</taxon>
        <taxon>Fungi</taxon>
        <taxon>Dikarya</taxon>
        <taxon>Ascomycota</taxon>
        <taxon>Pezizomycotina</taxon>
        <taxon>Dothideomycetes</taxon>
        <taxon>Dothideomycetes incertae sedis</taxon>
        <taxon>Botryosphaeriales</taxon>
        <taxon>Botryosphaeriaceae</taxon>
        <taxon>Lasiodiplodia</taxon>
    </lineage>
</organism>
<comment type="subcellular location">
    <subcellularLocation>
        <location evidence="1">Membrane</location>
        <topology evidence="1">Multi-pass membrane protein</topology>
    </subcellularLocation>
</comment>
<dbReference type="PANTHER" id="PTHR33048">
    <property type="entry name" value="PTH11-LIKE INTEGRAL MEMBRANE PROTEIN (AFU_ORTHOLOGUE AFUA_5G11245)"/>
    <property type="match status" value="1"/>
</dbReference>
<feature type="region of interest" description="Disordered" evidence="6">
    <location>
        <begin position="248"/>
        <end position="267"/>
    </location>
</feature>
<dbReference type="Pfam" id="PF20684">
    <property type="entry name" value="Fung_rhodopsin"/>
    <property type="match status" value="1"/>
</dbReference>
<feature type="transmembrane region" description="Helical" evidence="7">
    <location>
        <begin position="35"/>
        <end position="59"/>
    </location>
</feature>
<feature type="transmembrane region" description="Helical" evidence="7">
    <location>
        <begin position="71"/>
        <end position="95"/>
    </location>
</feature>
<feature type="transmembrane region" description="Helical" evidence="7">
    <location>
        <begin position="159"/>
        <end position="180"/>
    </location>
</feature>
<keyword evidence="10" id="KW-1185">Reference proteome</keyword>